<keyword evidence="4 6" id="KW-1133">Transmembrane helix</keyword>
<evidence type="ECO:0000256" key="2">
    <source>
        <dbReference type="ARBA" id="ARBA00006565"/>
    </source>
</evidence>
<keyword evidence="5 6" id="KW-0472">Membrane</keyword>
<feature type="transmembrane region" description="Helical" evidence="6">
    <location>
        <begin position="157"/>
        <end position="178"/>
    </location>
</feature>
<dbReference type="InterPro" id="IPR050911">
    <property type="entry name" value="DRAM/TMEM150_Autophagy_Mod"/>
</dbReference>
<keyword evidence="9" id="KW-1185">Reference proteome</keyword>
<evidence type="ECO:0000313" key="8">
    <source>
        <dbReference type="EMBL" id="CAI5444074.1"/>
    </source>
</evidence>
<evidence type="ECO:0000256" key="1">
    <source>
        <dbReference type="ARBA" id="ARBA00004127"/>
    </source>
</evidence>
<feature type="transmembrane region" description="Helical" evidence="6">
    <location>
        <begin position="92"/>
        <end position="111"/>
    </location>
</feature>
<accession>A0A9P1IF43</accession>
<dbReference type="InterPro" id="IPR019402">
    <property type="entry name" value="CWH43_N"/>
</dbReference>
<keyword evidence="3 6" id="KW-0812">Transmembrane</keyword>
<evidence type="ECO:0000256" key="5">
    <source>
        <dbReference type="ARBA" id="ARBA00023136"/>
    </source>
</evidence>
<dbReference type="EMBL" id="CANHGI010000003">
    <property type="protein sequence ID" value="CAI5444074.1"/>
    <property type="molecule type" value="Genomic_DNA"/>
</dbReference>
<comment type="similarity">
    <text evidence="2">Belongs to the DRAM/TMEM150 family.</text>
</comment>
<evidence type="ECO:0000256" key="4">
    <source>
        <dbReference type="ARBA" id="ARBA00022989"/>
    </source>
</evidence>
<evidence type="ECO:0000313" key="9">
    <source>
        <dbReference type="Proteomes" id="UP001152747"/>
    </source>
</evidence>
<reference evidence="8" key="1">
    <citation type="submission" date="2022-11" db="EMBL/GenBank/DDBJ databases">
        <authorList>
            <person name="Kikuchi T."/>
        </authorList>
    </citation>
    <scope>NUCLEOTIDE SEQUENCE</scope>
    <source>
        <strain evidence="8">PS1010</strain>
    </source>
</reference>
<proteinExistence type="inferred from homology"/>
<evidence type="ECO:0000256" key="6">
    <source>
        <dbReference type="SAM" id="Phobius"/>
    </source>
</evidence>
<dbReference type="OrthoDB" id="191706at2759"/>
<dbReference type="PANTHER" id="PTHR21324:SF15">
    <property type="entry name" value="TRANSMEMBRANE PROTEIN"/>
    <property type="match status" value="1"/>
</dbReference>
<gene>
    <name evidence="8" type="ORF">CAMP_LOCUS6711</name>
</gene>
<name>A0A9P1IF43_9PELO</name>
<feature type="domain" description="CWH43-like N-terminal" evidence="7">
    <location>
        <begin position="6"/>
        <end position="212"/>
    </location>
</feature>
<comment type="caution">
    <text evidence="8">The sequence shown here is derived from an EMBL/GenBank/DDBJ whole genome shotgun (WGS) entry which is preliminary data.</text>
</comment>
<feature type="transmembrane region" description="Helical" evidence="6">
    <location>
        <begin position="190"/>
        <end position="209"/>
    </location>
</feature>
<sequence length="254" mass="29670">MAIINIWLFPIFIAIYSILTLLICVILSINSHHFPANWPFLSDFTKFQPAKNAYTIMSNHILLFLLIWMYLKHRELKSYFRQANQSIYYEKISWANLLIGICAISCYQLAVNFPATKVAYFELFGNRISLCLGLIYIWIHSFLSLNVRDENLNNLPIFLMRICLGSVVLSFLAAMIQANKLAKPNQTLCAIYEWCCYFSFAMFLLTDSYEFRFMVFRPPKLIIRGCSGYNPRVFESTDVSEEDEIPNMSQRFVM</sequence>
<feature type="transmembrane region" description="Helical" evidence="6">
    <location>
        <begin position="53"/>
        <end position="71"/>
    </location>
</feature>
<comment type="subcellular location">
    <subcellularLocation>
        <location evidence="1">Endomembrane system</location>
        <topology evidence="1">Multi-pass membrane protein</topology>
    </subcellularLocation>
</comment>
<dbReference type="PANTHER" id="PTHR21324">
    <property type="entry name" value="FASTING-INDUCIBLE INTEGRAL MEMBRANE PROTEIN TM6P1-RELATED"/>
    <property type="match status" value="1"/>
</dbReference>
<evidence type="ECO:0000259" key="7">
    <source>
        <dbReference type="Pfam" id="PF10277"/>
    </source>
</evidence>
<feature type="transmembrane region" description="Helical" evidence="6">
    <location>
        <begin position="123"/>
        <end position="145"/>
    </location>
</feature>
<feature type="transmembrane region" description="Helical" evidence="6">
    <location>
        <begin position="7"/>
        <end position="33"/>
    </location>
</feature>
<dbReference type="GO" id="GO:0012505">
    <property type="term" value="C:endomembrane system"/>
    <property type="evidence" value="ECO:0007669"/>
    <property type="project" value="UniProtKB-SubCell"/>
</dbReference>
<dbReference type="AlphaFoldDB" id="A0A9P1IF43"/>
<evidence type="ECO:0000256" key="3">
    <source>
        <dbReference type="ARBA" id="ARBA00022692"/>
    </source>
</evidence>
<organism evidence="8 9">
    <name type="scientific">Caenorhabditis angaria</name>
    <dbReference type="NCBI Taxonomy" id="860376"/>
    <lineage>
        <taxon>Eukaryota</taxon>
        <taxon>Metazoa</taxon>
        <taxon>Ecdysozoa</taxon>
        <taxon>Nematoda</taxon>
        <taxon>Chromadorea</taxon>
        <taxon>Rhabditida</taxon>
        <taxon>Rhabditina</taxon>
        <taxon>Rhabditomorpha</taxon>
        <taxon>Rhabditoidea</taxon>
        <taxon>Rhabditidae</taxon>
        <taxon>Peloderinae</taxon>
        <taxon>Caenorhabditis</taxon>
    </lineage>
</organism>
<dbReference type="Pfam" id="PF10277">
    <property type="entry name" value="Frag1"/>
    <property type="match status" value="1"/>
</dbReference>
<protein>
    <recommendedName>
        <fullName evidence="7">CWH43-like N-terminal domain-containing protein</fullName>
    </recommendedName>
</protein>
<dbReference type="Proteomes" id="UP001152747">
    <property type="component" value="Unassembled WGS sequence"/>
</dbReference>